<dbReference type="OMA" id="QCEARAN"/>
<reference evidence="2" key="1">
    <citation type="submission" date="2025-08" db="UniProtKB">
        <authorList>
            <consortium name="Ensembl"/>
        </authorList>
    </citation>
    <scope>IDENTIFICATION</scope>
</reference>
<dbReference type="Ensembl" id="ENSEBUT00000011573.1">
    <property type="protein sequence ID" value="ENSEBUP00000011014.1"/>
    <property type="gene ID" value="ENSEBUG00000007069.1"/>
</dbReference>
<dbReference type="PANTHER" id="PTHR12444">
    <property type="entry name" value="PROTEIN EFR3 HOMOLOG CMP44E"/>
    <property type="match status" value="1"/>
</dbReference>
<dbReference type="GO" id="GO:0072659">
    <property type="term" value="P:protein localization to plasma membrane"/>
    <property type="evidence" value="ECO:0007669"/>
    <property type="project" value="TreeGrafter"/>
</dbReference>
<dbReference type="Pfam" id="PF21052">
    <property type="entry name" value="EFR3_ARM"/>
    <property type="match status" value="1"/>
</dbReference>
<dbReference type="PANTHER" id="PTHR12444:SF8">
    <property type="entry name" value="PROTEIN EFR3 HOMOLOG CMP44E"/>
    <property type="match status" value="1"/>
</dbReference>
<dbReference type="GeneTree" id="ENSGT00390000002143"/>
<proteinExistence type="inferred from homology"/>
<evidence type="ECO:0000256" key="1">
    <source>
        <dbReference type="ARBA" id="ARBA00010216"/>
    </source>
</evidence>
<sequence>MTSGCCCCCVALRPRYKQLVDNIFPECPVDGLIKANMEKLTFYALSAPEKLDRIGAYLAERLSYDVARNTRHGFVFIAMEALDRLLLACHSQSINLFVESFLRMVAKLLECSEPQLQVLGTNSFVKFANIEEDTPSYHRSYDFFVCKFSSMSHQVYDDPETCTSVRIAGIKGLQGILRKTVQDELQGNIWEVQYMDKIVPSLLFNMQQADEAESRSPSPLQLPERAENPACLAENCLRELLSRSAYGTIHSVVQPILTHLDNHKLWVPNTFAVRCFKIVMYSIPPQHYHLVIQQLLSHLDLHGREVASVRAGVVQAFTEAVIIAASGSIGPTVLEVFNTLLHHLRLSVDYQLQTSGPDPRSSLAAHSVQQEQMFQESLVTTIGSFADILPDYQRSEIMRFIMSKMPLPGSRLAPDMPRNESTDLTQTLLLRSLLRVASGYHCGHLAGALSGSFLDALLSGALAFEPQHRLLVMKILQVLLDRHGNRESLENISVLPDITTLNLKKEKCSRQDLLFMKKYGQQLLRHVYLNSQCEENGSDMFRALYCSLGLLGLEFAGEDIALDLFRVALAMQDVALDGDEPLSVFSRCALLALTLAFVGLLGRFTAVPALCQHVAQVVEARQEKAPHLLPENLFREPPSLPRNMSCLDKSLLLLNSKVSEALGGCGYAVERLSVPYQPQLTDEDCLSKRRSTVETISIQVEVESRSPEHGQKTPAEQITFETLKKAVVDSTSRDEQEKEHRRQVLEHFRKAPFEDIASQCEARANLLQNKLNQIFDMTIRPPPSPSGSVGTSNGQRSIPVYEMNLPDLCVY</sequence>
<name>A0A8C4Q735_EPTBU</name>
<dbReference type="Proteomes" id="UP000694388">
    <property type="component" value="Unplaced"/>
</dbReference>
<dbReference type="InterPro" id="IPR051851">
    <property type="entry name" value="EFR3_Homologs"/>
</dbReference>
<accession>A0A8C4Q735</accession>
<protein>
    <submittedName>
        <fullName evidence="2">EFR3 homolog B</fullName>
    </submittedName>
</protein>
<dbReference type="GO" id="GO:0005886">
    <property type="term" value="C:plasma membrane"/>
    <property type="evidence" value="ECO:0007669"/>
    <property type="project" value="TreeGrafter"/>
</dbReference>
<evidence type="ECO:0000313" key="3">
    <source>
        <dbReference type="Proteomes" id="UP000694388"/>
    </source>
</evidence>
<dbReference type="InterPro" id="IPR016024">
    <property type="entry name" value="ARM-type_fold"/>
</dbReference>
<evidence type="ECO:0000313" key="2">
    <source>
        <dbReference type="Ensembl" id="ENSEBUP00000011014.1"/>
    </source>
</evidence>
<dbReference type="SUPFAM" id="SSF48371">
    <property type="entry name" value="ARM repeat"/>
    <property type="match status" value="1"/>
</dbReference>
<dbReference type="AlphaFoldDB" id="A0A8C4Q735"/>
<keyword evidence="3" id="KW-1185">Reference proteome</keyword>
<dbReference type="InterPro" id="IPR049152">
    <property type="entry name" value="EFR3-like_ARM"/>
</dbReference>
<organism evidence="2 3">
    <name type="scientific">Eptatretus burgeri</name>
    <name type="common">Inshore hagfish</name>
    <dbReference type="NCBI Taxonomy" id="7764"/>
    <lineage>
        <taxon>Eukaryota</taxon>
        <taxon>Metazoa</taxon>
        <taxon>Chordata</taxon>
        <taxon>Craniata</taxon>
        <taxon>Vertebrata</taxon>
        <taxon>Cyclostomata</taxon>
        <taxon>Myxini</taxon>
        <taxon>Myxiniformes</taxon>
        <taxon>Myxinidae</taxon>
        <taxon>Eptatretinae</taxon>
        <taxon>Eptatretus</taxon>
    </lineage>
</organism>
<reference evidence="2" key="2">
    <citation type="submission" date="2025-09" db="UniProtKB">
        <authorList>
            <consortium name="Ensembl"/>
        </authorList>
    </citation>
    <scope>IDENTIFICATION</scope>
</reference>
<comment type="similarity">
    <text evidence="1">Belongs to the EFR3 family.</text>
</comment>